<accession>A0A1B6I988</accession>
<feature type="transmembrane region" description="Helical" evidence="7">
    <location>
        <begin position="126"/>
        <end position="146"/>
    </location>
</feature>
<evidence type="ECO:0000256" key="6">
    <source>
        <dbReference type="ARBA" id="ARBA00023201"/>
    </source>
</evidence>
<comment type="subcellular location">
    <subcellularLocation>
        <location evidence="1">Cell membrane</location>
        <topology evidence="1">Multi-pass membrane protein</topology>
    </subcellularLocation>
</comment>
<dbReference type="GO" id="GO:0015293">
    <property type="term" value="F:symporter activity"/>
    <property type="evidence" value="ECO:0007669"/>
    <property type="project" value="TreeGrafter"/>
</dbReference>
<protein>
    <recommendedName>
        <fullName evidence="9">Sodium-dependent multivitamin transporter</fullName>
    </recommendedName>
</protein>
<dbReference type="InterPro" id="IPR038377">
    <property type="entry name" value="Na/Glc_symporter_sf"/>
</dbReference>
<name>A0A1B6I988_9HEMI</name>
<keyword evidence="3" id="KW-1003">Cell membrane</keyword>
<feature type="transmembrane region" description="Helical" evidence="7">
    <location>
        <begin position="68"/>
        <end position="86"/>
    </location>
</feature>
<evidence type="ECO:0000256" key="7">
    <source>
        <dbReference type="SAM" id="Phobius"/>
    </source>
</evidence>
<organism evidence="8">
    <name type="scientific">Homalodisca liturata</name>
    <dbReference type="NCBI Taxonomy" id="320908"/>
    <lineage>
        <taxon>Eukaryota</taxon>
        <taxon>Metazoa</taxon>
        <taxon>Ecdysozoa</taxon>
        <taxon>Arthropoda</taxon>
        <taxon>Hexapoda</taxon>
        <taxon>Insecta</taxon>
        <taxon>Pterygota</taxon>
        <taxon>Neoptera</taxon>
        <taxon>Paraneoptera</taxon>
        <taxon>Hemiptera</taxon>
        <taxon>Auchenorrhyncha</taxon>
        <taxon>Membracoidea</taxon>
        <taxon>Cicadellidae</taxon>
        <taxon>Cicadellinae</taxon>
        <taxon>Proconiini</taxon>
        <taxon>Homalodisca</taxon>
    </lineage>
</organism>
<dbReference type="GO" id="GO:0006814">
    <property type="term" value="P:sodium ion transport"/>
    <property type="evidence" value="ECO:0007669"/>
    <property type="project" value="UniProtKB-KW"/>
</dbReference>
<evidence type="ECO:0000256" key="1">
    <source>
        <dbReference type="ARBA" id="ARBA00004651"/>
    </source>
</evidence>
<dbReference type="GO" id="GO:0005886">
    <property type="term" value="C:plasma membrane"/>
    <property type="evidence" value="ECO:0007669"/>
    <property type="project" value="UniProtKB-SubCell"/>
</dbReference>
<keyword evidence="7" id="KW-0812">Transmembrane</keyword>
<feature type="non-terminal residue" evidence="8">
    <location>
        <position position="179"/>
    </location>
</feature>
<sequence>KLVPTDKWTLWMTKLLACLFGCLLMVITYLARYMRGILQTGLTLAGLMGGPMVAVYTLGLFVPAANEPGAIAALLSGLAISVWLSFGGPKPPIVNLQSSTYSCLYNITTTSDLLTRPGEYFYLYRLSYWWSVVLSCLLAFTIGWLVSLYTTAVYKVSCNTDPELFSPPVMILLNKRKQS</sequence>
<reference evidence="8" key="1">
    <citation type="submission" date="2015-11" db="EMBL/GenBank/DDBJ databases">
        <title>De novo transcriptome assembly of four potential Pierce s Disease insect vectors from Arizona vineyards.</title>
        <authorList>
            <person name="Tassone E.E."/>
        </authorList>
    </citation>
    <scope>NUCLEOTIDE SEQUENCE</scope>
</reference>
<dbReference type="PANTHER" id="PTHR42985">
    <property type="entry name" value="SODIUM-COUPLED MONOCARBOXYLATE TRANSPORTER"/>
    <property type="match status" value="1"/>
</dbReference>
<proteinExistence type="predicted"/>
<keyword evidence="2" id="KW-0813">Transport</keyword>
<feature type="transmembrane region" description="Helical" evidence="7">
    <location>
        <begin position="12"/>
        <end position="30"/>
    </location>
</feature>
<evidence type="ECO:0008006" key="9">
    <source>
        <dbReference type="Google" id="ProtNLM"/>
    </source>
</evidence>
<keyword evidence="7" id="KW-0472">Membrane</keyword>
<feature type="transmembrane region" description="Helical" evidence="7">
    <location>
        <begin position="42"/>
        <end position="62"/>
    </location>
</feature>
<keyword evidence="5" id="KW-0406">Ion transport</keyword>
<keyword evidence="6" id="KW-0739">Sodium transport</keyword>
<dbReference type="Gene3D" id="1.20.1730.10">
    <property type="entry name" value="Sodium/glucose cotransporter"/>
    <property type="match status" value="1"/>
</dbReference>
<keyword evidence="7" id="KW-1133">Transmembrane helix</keyword>
<dbReference type="InterPro" id="IPR051163">
    <property type="entry name" value="Sodium:Solute_Symporter_SSF"/>
</dbReference>
<feature type="non-terminal residue" evidence="8">
    <location>
        <position position="1"/>
    </location>
</feature>
<evidence type="ECO:0000256" key="3">
    <source>
        <dbReference type="ARBA" id="ARBA00022475"/>
    </source>
</evidence>
<evidence type="ECO:0000256" key="2">
    <source>
        <dbReference type="ARBA" id="ARBA00022448"/>
    </source>
</evidence>
<evidence type="ECO:0000256" key="5">
    <source>
        <dbReference type="ARBA" id="ARBA00023065"/>
    </source>
</evidence>
<dbReference type="PANTHER" id="PTHR42985:SF40">
    <property type="entry name" value="LD47995P-RELATED"/>
    <property type="match status" value="1"/>
</dbReference>
<dbReference type="EMBL" id="GECU01024266">
    <property type="protein sequence ID" value="JAS83440.1"/>
    <property type="molecule type" value="Transcribed_RNA"/>
</dbReference>
<dbReference type="AlphaFoldDB" id="A0A1B6I988"/>
<gene>
    <name evidence="8" type="ORF">g.10336</name>
</gene>
<keyword evidence="4" id="KW-0915">Sodium</keyword>
<evidence type="ECO:0000313" key="8">
    <source>
        <dbReference type="EMBL" id="JAS83440.1"/>
    </source>
</evidence>
<evidence type="ECO:0000256" key="4">
    <source>
        <dbReference type="ARBA" id="ARBA00023053"/>
    </source>
</evidence>